<evidence type="ECO:0000256" key="5">
    <source>
        <dbReference type="ARBA" id="ARBA00022448"/>
    </source>
</evidence>
<evidence type="ECO:0000259" key="19">
    <source>
        <dbReference type="Pfam" id="PF00361"/>
    </source>
</evidence>
<dbReference type="CTD" id="4540"/>
<dbReference type="PANTHER" id="PTHR42829:SF2">
    <property type="entry name" value="NADH-UBIQUINONE OXIDOREDUCTASE CHAIN 5"/>
    <property type="match status" value="1"/>
</dbReference>
<gene>
    <name evidence="21" type="primary">ND5</name>
</gene>
<dbReference type="InterPro" id="IPR001750">
    <property type="entry name" value="ND/Mrp_TM"/>
</dbReference>
<feature type="transmembrane region" description="Helical" evidence="18">
    <location>
        <begin position="83"/>
        <end position="99"/>
    </location>
</feature>
<keyword evidence="9" id="KW-1278">Translocase</keyword>
<keyword evidence="13" id="KW-0830">Ubiquinone</keyword>
<evidence type="ECO:0000256" key="15">
    <source>
        <dbReference type="ARBA" id="ARBA00023136"/>
    </source>
</evidence>
<comment type="catalytic activity">
    <reaction evidence="17">
        <text>a ubiquinone + NADH + 5 H(+)(in) = a ubiquinol + NAD(+) + 4 H(+)(out)</text>
        <dbReference type="Rhea" id="RHEA:29091"/>
        <dbReference type="Rhea" id="RHEA-COMP:9565"/>
        <dbReference type="Rhea" id="RHEA-COMP:9566"/>
        <dbReference type="ChEBI" id="CHEBI:15378"/>
        <dbReference type="ChEBI" id="CHEBI:16389"/>
        <dbReference type="ChEBI" id="CHEBI:17976"/>
        <dbReference type="ChEBI" id="CHEBI:57540"/>
        <dbReference type="ChEBI" id="CHEBI:57945"/>
        <dbReference type="EC" id="7.1.1.2"/>
    </reaction>
</comment>
<organism evidence="21">
    <name type="scientific">Habronattus oregonensis</name>
    <name type="common">Jumping spider</name>
    <name type="synonym">Pellenes oregonense</name>
    <dbReference type="NCBI Taxonomy" id="130930"/>
    <lineage>
        <taxon>Eukaryota</taxon>
        <taxon>Metazoa</taxon>
        <taxon>Ecdysozoa</taxon>
        <taxon>Arthropoda</taxon>
        <taxon>Chelicerata</taxon>
        <taxon>Arachnida</taxon>
        <taxon>Araneae</taxon>
        <taxon>Araneomorphae</taxon>
        <taxon>Entelegynae</taxon>
        <taxon>Dionycha</taxon>
        <taxon>Salticidae</taxon>
        <taxon>Salticinae</taxon>
        <taxon>Salticoida</taxon>
        <taxon>Plexippini</taxon>
        <taxon>Habronattus</taxon>
    </lineage>
</organism>
<evidence type="ECO:0000256" key="16">
    <source>
        <dbReference type="ARBA" id="ARBA00031027"/>
    </source>
</evidence>
<evidence type="ECO:0000256" key="7">
    <source>
        <dbReference type="ARBA" id="ARBA00022692"/>
    </source>
</evidence>
<feature type="transmembrane region" description="Helical" evidence="18">
    <location>
        <begin position="363"/>
        <end position="385"/>
    </location>
</feature>
<dbReference type="Pfam" id="PF06455">
    <property type="entry name" value="NADH5_C"/>
    <property type="match status" value="1"/>
</dbReference>
<dbReference type="GO" id="GO:0008137">
    <property type="term" value="F:NADH dehydrogenase (ubiquinone) activity"/>
    <property type="evidence" value="ECO:0007669"/>
    <property type="project" value="UniProtKB-EC"/>
</dbReference>
<dbReference type="InterPro" id="IPR003945">
    <property type="entry name" value="NU5C-like"/>
</dbReference>
<feature type="domain" description="NADH:quinone oxidoreductase/Mrp antiporter transmembrane" evidence="19">
    <location>
        <begin position="100"/>
        <end position="372"/>
    </location>
</feature>
<keyword evidence="10" id="KW-0249">Electron transport</keyword>
<dbReference type="InterPro" id="IPR010934">
    <property type="entry name" value="NADH_DH_su5_C"/>
</dbReference>
<dbReference type="GeneID" id="2846864"/>
<sequence>MNFMFTLIMMISIILLIMGLITLKMNMFTLMKISLSNMLSFNMSADMMWDWMSILFLSTVLLISSLIIMFSKYYISNKNQIQFLLLLLMFVLSMSILIISNNLFLILLGWDGLGLSSYILVVYYQNFSSSASGTITLLSNRIGDILILMSMGLITISSNWTFNMNSEYSLLVLILLTTAACSKSAQFPFSAWLPMAMAAPTPISALVHSSTLVTAGVFLMLRILNPPHPVTMMMLLIISSMTAIYASMSANWEQDLKKIIALSTLSQIAMMMFSISMGFMSLAFIHLIIHALFKSAMFLCAGIMIHESAYQDMRMMGMNFNYYPLTQAMLGINSMALMGIPFMSGFFSKDMIIESMISSSMNMMMTIMMISSIGMTATYSIRMTFKSNNSSIKAFNYMSNHQSLNSIIPIIILSSMAITSGSWLSWLISPEQLFLFENSSKMIILLALFMGIMLGFSLQFKNKKFMTMGLSSISLWFLHFISILPTKPLNPIMQTFSNNDKNWQENYGPKNSFNSISLMSSTPESFKMSTLFTLMMMSLLIMFIM</sequence>
<feature type="transmembrane region" description="Helical" evidence="18">
    <location>
        <begin position="260"/>
        <end position="285"/>
    </location>
</feature>
<dbReference type="PANTHER" id="PTHR42829">
    <property type="entry name" value="NADH-UBIQUINONE OXIDOREDUCTASE CHAIN 5"/>
    <property type="match status" value="1"/>
</dbReference>
<dbReference type="AlphaFoldDB" id="Q6PYA3"/>
<feature type="transmembrane region" description="Helical" evidence="18">
    <location>
        <begin position="51"/>
        <end position="71"/>
    </location>
</feature>
<proteinExistence type="predicted"/>
<feature type="transmembrane region" description="Helical" evidence="18">
    <location>
        <begin position="406"/>
        <end position="428"/>
    </location>
</feature>
<feature type="transmembrane region" description="Helical" evidence="18">
    <location>
        <begin position="322"/>
        <end position="343"/>
    </location>
</feature>
<name>Q6PYA3_HABOR</name>
<dbReference type="GO" id="GO:0005743">
    <property type="term" value="C:mitochondrial inner membrane"/>
    <property type="evidence" value="ECO:0007669"/>
    <property type="project" value="UniProtKB-SubCell"/>
</dbReference>
<feature type="transmembrane region" description="Helical" evidence="18">
    <location>
        <begin position="230"/>
        <end position="248"/>
    </location>
</feature>
<evidence type="ECO:0000256" key="11">
    <source>
        <dbReference type="ARBA" id="ARBA00022989"/>
    </source>
</evidence>
<keyword evidence="14 21" id="KW-0496">Mitochondrion</keyword>
<feature type="transmembrane region" description="Helical" evidence="18">
    <location>
        <begin position="440"/>
        <end position="458"/>
    </location>
</feature>
<evidence type="ECO:0000256" key="14">
    <source>
        <dbReference type="ARBA" id="ARBA00023128"/>
    </source>
</evidence>
<evidence type="ECO:0000256" key="3">
    <source>
        <dbReference type="ARBA" id="ARBA00012944"/>
    </source>
</evidence>
<evidence type="ECO:0000256" key="12">
    <source>
        <dbReference type="ARBA" id="ARBA00023027"/>
    </source>
</evidence>
<feature type="transmembrane region" description="Helical" evidence="18">
    <location>
        <begin position="526"/>
        <end position="544"/>
    </location>
</feature>
<evidence type="ECO:0000259" key="20">
    <source>
        <dbReference type="Pfam" id="PF06455"/>
    </source>
</evidence>
<evidence type="ECO:0000256" key="2">
    <source>
        <dbReference type="ARBA" id="ARBA00004448"/>
    </source>
</evidence>
<comment type="function">
    <text evidence="1">Core subunit of the mitochondrial membrane respiratory chain NADH dehydrogenase (Complex I) that is believed to belong to the minimal assembly required for catalysis. Complex I functions in the transfer of electrons from NADH to the respiratory chain. The immediate electron acceptor for the enzyme is believed to be ubiquinone.</text>
</comment>
<evidence type="ECO:0000313" key="21">
    <source>
        <dbReference type="EMBL" id="AAT02495.1"/>
    </source>
</evidence>
<evidence type="ECO:0000256" key="4">
    <source>
        <dbReference type="ARBA" id="ARBA00021096"/>
    </source>
</evidence>
<evidence type="ECO:0000256" key="17">
    <source>
        <dbReference type="ARBA" id="ARBA00049551"/>
    </source>
</evidence>
<feature type="transmembrane region" description="Helical" evidence="18">
    <location>
        <begin position="168"/>
        <end position="193"/>
    </location>
</feature>
<protein>
    <recommendedName>
        <fullName evidence="4">NADH-ubiquinone oxidoreductase chain 5</fullName>
        <ecNumber evidence="3">7.1.1.2</ecNumber>
    </recommendedName>
    <alternativeName>
        <fullName evidence="16">NADH dehydrogenase subunit 5</fullName>
    </alternativeName>
</protein>
<keyword evidence="11 18" id="KW-1133">Transmembrane helix</keyword>
<keyword evidence="5" id="KW-0813">Transport</keyword>
<dbReference type="GO" id="GO:0003954">
    <property type="term" value="F:NADH dehydrogenase activity"/>
    <property type="evidence" value="ECO:0007669"/>
    <property type="project" value="TreeGrafter"/>
</dbReference>
<evidence type="ECO:0000256" key="8">
    <source>
        <dbReference type="ARBA" id="ARBA00022792"/>
    </source>
</evidence>
<keyword evidence="8" id="KW-0999">Mitochondrion inner membrane</keyword>
<keyword evidence="12" id="KW-0520">NAD</keyword>
<feature type="transmembrane region" description="Helical" evidence="18">
    <location>
        <begin position="145"/>
        <end position="162"/>
    </location>
</feature>
<feature type="transmembrane region" description="Helical" evidence="18">
    <location>
        <begin position="205"/>
        <end position="224"/>
    </location>
</feature>
<evidence type="ECO:0000256" key="1">
    <source>
        <dbReference type="ARBA" id="ARBA00003257"/>
    </source>
</evidence>
<dbReference type="PRINTS" id="PR01434">
    <property type="entry name" value="NADHDHGNASE5"/>
</dbReference>
<evidence type="ECO:0000256" key="13">
    <source>
        <dbReference type="ARBA" id="ARBA00023075"/>
    </source>
</evidence>
<dbReference type="Pfam" id="PF00361">
    <property type="entry name" value="Proton_antipo_M"/>
    <property type="match status" value="1"/>
</dbReference>
<keyword evidence="15 18" id="KW-0472">Membrane</keyword>
<feature type="transmembrane region" description="Helical" evidence="18">
    <location>
        <begin position="7"/>
        <end position="31"/>
    </location>
</feature>
<comment type="subcellular location">
    <subcellularLocation>
        <location evidence="2">Mitochondrion inner membrane</location>
        <topology evidence="2">Multi-pass membrane protein</topology>
    </subcellularLocation>
</comment>
<dbReference type="RefSeq" id="YP_026098.1">
    <property type="nucleotide sequence ID" value="NC_005942.1"/>
</dbReference>
<dbReference type="GO" id="GO:0042773">
    <property type="term" value="P:ATP synthesis coupled electron transport"/>
    <property type="evidence" value="ECO:0007669"/>
    <property type="project" value="InterPro"/>
</dbReference>
<dbReference type="GO" id="GO:0015990">
    <property type="term" value="P:electron transport coupled proton transport"/>
    <property type="evidence" value="ECO:0007669"/>
    <property type="project" value="TreeGrafter"/>
</dbReference>
<accession>Q6PYA3</accession>
<geneLocation type="mitochondrion" evidence="21"/>
<keyword evidence="6" id="KW-0679">Respiratory chain</keyword>
<keyword evidence="7 18" id="KW-0812">Transmembrane</keyword>
<evidence type="ECO:0000256" key="6">
    <source>
        <dbReference type="ARBA" id="ARBA00022660"/>
    </source>
</evidence>
<reference evidence="21" key="1">
    <citation type="journal article" date="2004" name="Mol. Biol. Evol.">
        <title>The complete mitochondrial genome sequence of the spider Habronattus oregonensis reveals rearranged and extremely truncated tRNAs.</title>
        <authorList>
            <person name="Masta S.E."/>
            <person name="Boore J.L."/>
        </authorList>
    </citation>
    <scope>NUCLEOTIDE SEQUENCE</scope>
</reference>
<feature type="transmembrane region" description="Helical" evidence="18">
    <location>
        <begin position="465"/>
        <end position="484"/>
    </location>
</feature>
<evidence type="ECO:0000256" key="10">
    <source>
        <dbReference type="ARBA" id="ARBA00022982"/>
    </source>
</evidence>
<feature type="domain" description="NADH dehydrogenase subunit 5 C-terminal" evidence="20">
    <location>
        <begin position="379"/>
        <end position="545"/>
    </location>
</feature>
<dbReference type="EC" id="7.1.1.2" evidence="3"/>
<evidence type="ECO:0000256" key="18">
    <source>
        <dbReference type="SAM" id="Phobius"/>
    </source>
</evidence>
<evidence type="ECO:0000256" key="9">
    <source>
        <dbReference type="ARBA" id="ARBA00022967"/>
    </source>
</evidence>
<dbReference type="EMBL" id="AY571145">
    <property type="protein sequence ID" value="AAT02495.1"/>
    <property type="molecule type" value="Genomic_DNA"/>
</dbReference>